<protein>
    <submittedName>
        <fullName evidence="1">Uncharacterized protein</fullName>
    </submittedName>
</protein>
<evidence type="ECO:0000313" key="2">
    <source>
        <dbReference type="Proteomes" id="UP000249260"/>
    </source>
</evidence>
<proteinExistence type="predicted"/>
<gene>
    <name evidence="1" type="ORF">DL346_24530</name>
</gene>
<sequence length="190" mass="21593">MRAENIIIGFSPSEFHELIFVGDTKERPTLADAYRQAVMNIPSLITMPATAEYSFGRQAFLDWADSFQNGTFDHVSSLNVWNVHGTYLCIAGTNGCSRGFLNRALELNPDMIFIHELESLYEEQGDVFEELAYRGQNGNNDYENGGMQNGFKIKPEVITNKELMKPISDKILESVTYCDEILRIFSQQRC</sequence>
<keyword evidence="2" id="KW-1185">Reference proteome</keyword>
<organism evidence="1 2">
    <name type="scientific">Paenibacillus montanisoli</name>
    <dbReference type="NCBI Taxonomy" id="2081970"/>
    <lineage>
        <taxon>Bacteria</taxon>
        <taxon>Bacillati</taxon>
        <taxon>Bacillota</taxon>
        <taxon>Bacilli</taxon>
        <taxon>Bacillales</taxon>
        <taxon>Paenibacillaceae</taxon>
        <taxon>Paenibacillus</taxon>
    </lineage>
</organism>
<name>A0A328TUP1_9BACL</name>
<dbReference type="AlphaFoldDB" id="A0A328TUP1"/>
<dbReference type="OrthoDB" id="2066452at2"/>
<dbReference type="Proteomes" id="UP000249260">
    <property type="component" value="Unassembled WGS sequence"/>
</dbReference>
<reference evidence="1 2" key="1">
    <citation type="submission" date="2018-06" db="EMBL/GenBank/DDBJ databases">
        <title>Paenibacillus montanisoli sp. nov., isolated from mountain area soil.</title>
        <authorList>
            <person name="Wu M."/>
        </authorList>
    </citation>
    <scope>NUCLEOTIDE SEQUENCE [LARGE SCALE GENOMIC DNA]</scope>
    <source>
        <strain evidence="1 2">RA17</strain>
    </source>
</reference>
<dbReference type="EMBL" id="QLUW01000005">
    <property type="protein sequence ID" value="RAP74227.1"/>
    <property type="molecule type" value="Genomic_DNA"/>
</dbReference>
<accession>A0A328TUP1</accession>
<evidence type="ECO:0000313" key="1">
    <source>
        <dbReference type="EMBL" id="RAP74227.1"/>
    </source>
</evidence>
<comment type="caution">
    <text evidence="1">The sequence shown here is derived from an EMBL/GenBank/DDBJ whole genome shotgun (WGS) entry which is preliminary data.</text>
</comment>
<dbReference type="RefSeq" id="WP_112885016.1">
    <property type="nucleotide sequence ID" value="NZ_QLUW01000005.1"/>
</dbReference>